<protein>
    <recommendedName>
        <fullName evidence="1">Protein kinase domain-containing protein</fullName>
    </recommendedName>
</protein>
<evidence type="ECO:0000313" key="2">
    <source>
        <dbReference type="EMBL" id="KAK8876651.1"/>
    </source>
</evidence>
<accession>A0ABR2JFS6</accession>
<reference evidence="2 3" key="1">
    <citation type="submission" date="2024-04" db="EMBL/GenBank/DDBJ databases">
        <title>Tritrichomonas musculus Genome.</title>
        <authorList>
            <person name="Alves-Ferreira E."/>
            <person name="Grigg M."/>
            <person name="Lorenzi H."/>
            <person name="Galac M."/>
        </authorList>
    </citation>
    <scope>NUCLEOTIDE SEQUENCE [LARGE SCALE GENOMIC DNA]</scope>
    <source>
        <strain evidence="2 3">EAF2021</strain>
    </source>
</reference>
<gene>
    <name evidence="2" type="ORF">M9Y10_006871</name>
</gene>
<dbReference type="EMBL" id="JAPFFF010000012">
    <property type="protein sequence ID" value="KAK8876651.1"/>
    <property type="molecule type" value="Genomic_DNA"/>
</dbReference>
<dbReference type="InterPro" id="IPR011009">
    <property type="entry name" value="Kinase-like_dom_sf"/>
</dbReference>
<proteinExistence type="predicted"/>
<dbReference type="Pfam" id="PF07714">
    <property type="entry name" value="PK_Tyr_Ser-Thr"/>
    <property type="match status" value="1"/>
</dbReference>
<dbReference type="InterPro" id="IPR051681">
    <property type="entry name" value="Ser/Thr_Kinases-Pseudokinases"/>
</dbReference>
<dbReference type="InterPro" id="IPR000719">
    <property type="entry name" value="Prot_kinase_dom"/>
</dbReference>
<dbReference type="InterPro" id="IPR001245">
    <property type="entry name" value="Ser-Thr/Tyr_kinase_cat_dom"/>
</dbReference>
<name>A0ABR2JFS6_9EUKA</name>
<keyword evidence="3" id="KW-1185">Reference proteome</keyword>
<evidence type="ECO:0000259" key="1">
    <source>
        <dbReference type="PROSITE" id="PS50011"/>
    </source>
</evidence>
<evidence type="ECO:0000313" key="3">
    <source>
        <dbReference type="Proteomes" id="UP001470230"/>
    </source>
</evidence>
<organism evidence="2 3">
    <name type="scientific">Tritrichomonas musculus</name>
    <dbReference type="NCBI Taxonomy" id="1915356"/>
    <lineage>
        <taxon>Eukaryota</taxon>
        <taxon>Metamonada</taxon>
        <taxon>Parabasalia</taxon>
        <taxon>Tritrichomonadida</taxon>
        <taxon>Tritrichomonadidae</taxon>
        <taxon>Tritrichomonas</taxon>
    </lineage>
</organism>
<dbReference type="SUPFAM" id="SSF56112">
    <property type="entry name" value="Protein kinase-like (PK-like)"/>
    <property type="match status" value="1"/>
</dbReference>
<dbReference type="Proteomes" id="UP001470230">
    <property type="component" value="Unassembled WGS sequence"/>
</dbReference>
<comment type="caution">
    <text evidence="2">The sequence shown here is derived from an EMBL/GenBank/DDBJ whole genome shotgun (WGS) entry which is preliminary data.</text>
</comment>
<sequence>MLKYFISGHRSLNNPVILEIKDYEIKINSEGQTFCCLITSYPANGCIFQLIKQYLDTSGSNYDKMNPTIRSKIIFGVAVAMNCLHENNFISDNLSLSNIYLDENFEPKIINCNLSYIFDLLYLSPEVFNGTYRFIKEVDVYAFAMVIYRMFSKENEKQPFRFFSKTSSGWRPEKPELMPDCYWELVCNCWKNSHEDRPSFDEIIEMLMDEKFALEEFGMKTDIDELREYQNRVYQGPKKQ</sequence>
<feature type="domain" description="Protein kinase" evidence="1">
    <location>
        <begin position="1"/>
        <end position="212"/>
    </location>
</feature>
<dbReference type="PROSITE" id="PS50011">
    <property type="entry name" value="PROTEIN_KINASE_DOM"/>
    <property type="match status" value="1"/>
</dbReference>
<dbReference type="PANTHER" id="PTHR44329:SF214">
    <property type="entry name" value="PROTEIN KINASE DOMAIN-CONTAINING PROTEIN"/>
    <property type="match status" value="1"/>
</dbReference>
<dbReference type="Gene3D" id="1.10.510.10">
    <property type="entry name" value="Transferase(Phosphotransferase) domain 1"/>
    <property type="match status" value="1"/>
</dbReference>
<dbReference type="PANTHER" id="PTHR44329">
    <property type="entry name" value="SERINE/THREONINE-PROTEIN KINASE TNNI3K-RELATED"/>
    <property type="match status" value="1"/>
</dbReference>